<dbReference type="AlphaFoldDB" id="A0AAN5AMI7"/>
<dbReference type="GO" id="GO:0000272">
    <property type="term" value="P:polysaccharide catabolic process"/>
    <property type="evidence" value="ECO:0007669"/>
    <property type="project" value="TreeGrafter"/>
</dbReference>
<name>A0AAN5AMI7_9BACT</name>
<feature type="binding site" evidence="4">
    <location>
        <position position="117"/>
    </location>
    <ligand>
        <name>substrate</name>
    </ligand>
</feature>
<dbReference type="InterPro" id="IPR008928">
    <property type="entry name" value="6-hairpin_glycosidase_sf"/>
</dbReference>
<comment type="similarity">
    <text evidence="2">Belongs to the glycosyl hydrolase 88 family.</text>
</comment>
<evidence type="ECO:0000256" key="1">
    <source>
        <dbReference type="ARBA" id="ARBA00022801"/>
    </source>
</evidence>
<evidence type="ECO:0000256" key="4">
    <source>
        <dbReference type="PIRSR" id="PIRSR610905-2"/>
    </source>
</evidence>
<comment type="caution">
    <text evidence="5">The sequence shown here is derived from an EMBL/GenBank/DDBJ whole genome shotgun (WGS) entry which is preliminary data.</text>
</comment>
<evidence type="ECO:0000256" key="2">
    <source>
        <dbReference type="ARBA" id="ARBA00038358"/>
    </source>
</evidence>
<dbReference type="Pfam" id="PF07470">
    <property type="entry name" value="Glyco_hydro_88"/>
    <property type="match status" value="1"/>
</dbReference>
<dbReference type="InterPro" id="IPR052369">
    <property type="entry name" value="UG_Glycosaminoglycan_Hydrolase"/>
</dbReference>
<evidence type="ECO:0000256" key="3">
    <source>
        <dbReference type="PIRSR" id="PIRSR610905-1"/>
    </source>
</evidence>
<dbReference type="SUPFAM" id="SSF48208">
    <property type="entry name" value="Six-hairpin glycosidases"/>
    <property type="match status" value="1"/>
</dbReference>
<feature type="binding site" evidence="4">
    <location>
        <position position="239"/>
    </location>
    <ligand>
        <name>substrate</name>
    </ligand>
</feature>
<feature type="active site" description="Nucleophile" evidence="3">
    <location>
        <position position="117"/>
    </location>
</feature>
<dbReference type="Proteomes" id="UP001310022">
    <property type="component" value="Unassembled WGS sequence"/>
</dbReference>
<dbReference type="InterPro" id="IPR012341">
    <property type="entry name" value="6hp_glycosidase-like_sf"/>
</dbReference>
<evidence type="ECO:0000313" key="6">
    <source>
        <dbReference type="Proteomes" id="UP001310022"/>
    </source>
</evidence>
<sequence length="403" mass="46215">MRYFITFFPIFLLLTNCSQERRTPQNKTFSAQKAKQAMALCALQYEGLAKQLSPGQFPRSFEKGKMITSDKFWWCSGFYPGTMWYLYEATKNEKWRDLATEKTLELDLVKNQTGHHDLGFMLFCSYGNGFKITKDEKFLEPLTTGAYTLARRFNPNVGAVKSWDWDGRRGWKYPVIIDNMMNLELLTWVGGREGQSSSLLKIANEHAQTTIKNHFRDDYSSYHVIDYNAEDGSVLHKNTAQGLNDESSWARGQAWGLYGYTMMYRYTKNPIYLEQAQHIAGFILSNPNYPADGVPYWDFEDPKIPHAYRDASAGAIMASALIDLSKLTKDEVLGKKYFDQVETILNTLSGPEYLAKVGENGHFLLKHSVGNLPRNSEVDTPLSYADYYYVEALVRYLANENEV</sequence>
<feature type="binding site" evidence="4">
    <location>
        <position position="255"/>
    </location>
    <ligand>
        <name>substrate</name>
    </ligand>
</feature>
<dbReference type="GO" id="GO:0052757">
    <property type="term" value="F:chondroitin hydrolase activity"/>
    <property type="evidence" value="ECO:0007669"/>
    <property type="project" value="TreeGrafter"/>
</dbReference>
<dbReference type="InterPro" id="IPR010905">
    <property type="entry name" value="Glyco_hydro_88"/>
</dbReference>
<keyword evidence="1 5" id="KW-0378">Hydrolase</keyword>
<accession>A0AAN5AMI7</accession>
<dbReference type="Gene3D" id="1.50.10.10">
    <property type="match status" value="1"/>
</dbReference>
<dbReference type="PANTHER" id="PTHR36845:SF1">
    <property type="entry name" value="HYDROLASE, PUTATIVE (AFU_ORTHOLOGUE AFUA_7G05090)-RELATED"/>
    <property type="match status" value="1"/>
</dbReference>
<feature type="binding site" evidence="4">
    <location>
        <position position="178"/>
    </location>
    <ligand>
        <name>substrate</name>
    </ligand>
</feature>
<proteinExistence type="inferred from homology"/>
<protein>
    <submittedName>
        <fullName evidence="5">Glucuronyl hydrolase</fullName>
    </submittedName>
</protein>
<feature type="active site" description="Proton donor" evidence="3">
    <location>
        <position position="178"/>
    </location>
</feature>
<dbReference type="EMBL" id="BQKE01000005">
    <property type="protein sequence ID" value="GJM64494.1"/>
    <property type="molecule type" value="Genomic_DNA"/>
</dbReference>
<keyword evidence="6" id="KW-1185">Reference proteome</keyword>
<gene>
    <name evidence="5" type="ORF">PEDI_50460</name>
</gene>
<dbReference type="PANTHER" id="PTHR36845">
    <property type="entry name" value="HYDROLASE, PUTATIVE (AFU_ORTHOLOGUE AFUA_7G05090)-RELATED"/>
    <property type="match status" value="1"/>
</dbReference>
<organism evidence="5 6">
    <name type="scientific">Persicobacter diffluens</name>
    <dbReference type="NCBI Taxonomy" id="981"/>
    <lineage>
        <taxon>Bacteria</taxon>
        <taxon>Pseudomonadati</taxon>
        <taxon>Bacteroidota</taxon>
        <taxon>Cytophagia</taxon>
        <taxon>Cytophagales</taxon>
        <taxon>Persicobacteraceae</taxon>
        <taxon>Persicobacter</taxon>
    </lineage>
</organism>
<reference evidence="5 6" key="1">
    <citation type="submission" date="2021-12" db="EMBL/GenBank/DDBJ databases">
        <title>Genome sequencing of bacteria with rrn-lacking chromosome and rrn-plasmid.</title>
        <authorList>
            <person name="Anda M."/>
            <person name="Iwasaki W."/>
        </authorList>
    </citation>
    <scope>NUCLEOTIDE SEQUENCE [LARGE SCALE GENOMIC DNA]</scope>
    <source>
        <strain evidence="5 6">NBRC 15940</strain>
    </source>
</reference>
<dbReference type="RefSeq" id="WP_338239555.1">
    <property type="nucleotide sequence ID" value="NZ_BQKE01000005.1"/>
</dbReference>
<feature type="binding site" evidence="4">
    <location>
        <position position="251"/>
    </location>
    <ligand>
        <name>substrate</name>
    </ligand>
</feature>
<evidence type="ECO:0000313" key="5">
    <source>
        <dbReference type="EMBL" id="GJM64494.1"/>
    </source>
</evidence>